<keyword evidence="18" id="KW-1185">Reference proteome</keyword>
<evidence type="ECO:0008006" key="19">
    <source>
        <dbReference type="Google" id="ProtNLM"/>
    </source>
</evidence>
<keyword evidence="16" id="KW-0812">Transmembrane</keyword>
<dbReference type="InterPro" id="IPR007266">
    <property type="entry name" value="Ero1"/>
</dbReference>
<evidence type="ECO:0000256" key="4">
    <source>
        <dbReference type="ARBA" id="ARBA00011802"/>
    </source>
</evidence>
<keyword evidence="10" id="KW-0249">Electron transport</keyword>
<keyword evidence="5" id="KW-0813">Transport</keyword>
<keyword evidence="14" id="KW-0325">Glycoprotein</keyword>
<dbReference type="VEuPathDB" id="PiroplasmaDB:BEWA_013970"/>
<dbReference type="GeneID" id="15804473"/>
<keyword evidence="9" id="KW-0274">FAD</keyword>
<keyword evidence="8" id="KW-0256">Endoplasmic reticulum</keyword>
<evidence type="ECO:0000256" key="15">
    <source>
        <dbReference type="ARBA" id="ARBA00023284"/>
    </source>
</evidence>
<evidence type="ECO:0000313" key="17">
    <source>
        <dbReference type="EMBL" id="EKX72838.1"/>
    </source>
</evidence>
<keyword evidence="6" id="KW-0285">Flavoprotein</keyword>
<dbReference type="Pfam" id="PF04137">
    <property type="entry name" value="ERO1"/>
    <property type="match status" value="1"/>
</dbReference>
<evidence type="ECO:0000256" key="6">
    <source>
        <dbReference type="ARBA" id="ARBA00022630"/>
    </source>
</evidence>
<evidence type="ECO:0000256" key="7">
    <source>
        <dbReference type="ARBA" id="ARBA00022729"/>
    </source>
</evidence>
<dbReference type="GO" id="GO:0005789">
    <property type="term" value="C:endoplasmic reticulum membrane"/>
    <property type="evidence" value="ECO:0007669"/>
    <property type="project" value="UniProtKB-SubCell"/>
</dbReference>
<evidence type="ECO:0000256" key="11">
    <source>
        <dbReference type="ARBA" id="ARBA00023002"/>
    </source>
</evidence>
<sequence>MMKDEDSQSEEDSSDVPCKQSGHLHKLLSGMQSCISATAAWNYECINPVEAYELQTDLPRYHSNEDFFNSKLGNHQDRLDNLYYTFQTLLTATCRLFPVIAGFAKNCCSESPHLELQKALYEFLNARFISCQDFSVESEDTSSGVCCNSNKIQCLNHPLILEKFAKVTKIVECVDCEKCRLHGKIKLTALQIAIRAFSKDTPQVLERNEIVALLHGLDYYAQAILIIQRFRDKRKRQIMLYPIRVMLAVLVFLIVVYRKELYYAIFYCSLIEAVTDDHQPVVEYF</sequence>
<evidence type="ECO:0000256" key="13">
    <source>
        <dbReference type="ARBA" id="ARBA00023157"/>
    </source>
</evidence>
<dbReference type="STRING" id="1537102.L1LCF8"/>
<evidence type="ECO:0000256" key="8">
    <source>
        <dbReference type="ARBA" id="ARBA00022824"/>
    </source>
</evidence>
<name>L1LCF8_THEEQ</name>
<keyword evidence="13" id="KW-1015">Disulfide bond</keyword>
<dbReference type="Proteomes" id="UP000031512">
    <property type="component" value="Unassembled WGS sequence"/>
</dbReference>
<protein>
    <recommendedName>
        <fullName evidence="19">Endoplasmic reticulum oxidoreductin</fullName>
    </recommendedName>
</protein>
<dbReference type="PANTHER" id="PTHR12613">
    <property type="entry name" value="ERO1-RELATED"/>
    <property type="match status" value="1"/>
</dbReference>
<dbReference type="AlphaFoldDB" id="L1LCF8"/>
<comment type="subcellular location">
    <subcellularLocation>
        <location evidence="2">Endoplasmic reticulum membrane</location>
        <topology evidence="2">Peripheral membrane protein</topology>
        <orientation evidence="2">Lumenal side</orientation>
    </subcellularLocation>
</comment>
<comment type="caution">
    <text evidence="17">The sequence shown here is derived from an EMBL/GenBank/DDBJ whole genome shotgun (WGS) entry which is preliminary data.</text>
</comment>
<comment type="similarity">
    <text evidence="3">Belongs to the EROs family.</text>
</comment>
<evidence type="ECO:0000313" key="18">
    <source>
        <dbReference type="Proteomes" id="UP000031512"/>
    </source>
</evidence>
<dbReference type="OrthoDB" id="269384at2759"/>
<evidence type="ECO:0000256" key="16">
    <source>
        <dbReference type="SAM" id="Phobius"/>
    </source>
</evidence>
<keyword evidence="15" id="KW-0676">Redox-active center</keyword>
<keyword evidence="12 16" id="KW-0472">Membrane</keyword>
<comment type="subunit">
    <text evidence="4">May function both as a monomer and a homodimer.</text>
</comment>
<accession>L1LCF8</accession>
<dbReference type="GO" id="GO:0034975">
    <property type="term" value="P:protein folding in endoplasmic reticulum"/>
    <property type="evidence" value="ECO:0007669"/>
    <property type="project" value="InterPro"/>
</dbReference>
<dbReference type="InterPro" id="IPR037192">
    <property type="entry name" value="ERO1-like_sf"/>
</dbReference>
<comment type="cofactor">
    <cofactor evidence="1">
        <name>FAD</name>
        <dbReference type="ChEBI" id="CHEBI:57692"/>
    </cofactor>
</comment>
<dbReference type="GO" id="GO:0016972">
    <property type="term" value="F:thiol oxidase activity"/>
    <property type="evidence" value="ECO:0007669"/>
    <property type="project" value="InterPro"/>
</dbReference>
<keyword evidence="7" id="KW-0732">Signal</keyword>
<evidence type="ECO:0000256" key="12">
    <source>
        <dbReference type="ARBA" id="ARBA00023136"/>
    </source>
</evidence>
<evidence type="ECO:0000256" key="9">
    <source>
        <dbReference type="ARBA" id="ARBA00022827"/>
    </source>
</evidence>
<dbReference type="SUPFAM" id="SSF110019">
    <property type="entry name" value="ERO1-like"/>
    <property type="match status" value="1"/>
</dbReference>
<dbReference type="EMBL" id="ACOU01000004">
    <property type="protein sequence ID" value="EKX72838.1"/>
    <property type="molecule type" value="Genomic_DNA"/>
</dbReference>
<organism evidence="17 18">
    <name type="scientific">Theileria equi strain WA</name>
    <dbReference type="NCBI Taxonomy" id="1537102"/>
    <lineage>
        <taxon>Eukaryota</taxon>
        <taxon>Sar</taxon>
        <taxon>Alveolata</taxon>
        <taxon>Apicomplexa</taxon>
        <taxon>Aconoidasida</taxon>
        <taxon>Piroplasmida</taxon>
        <taxon>Theileriidae</taxon>
        <taxon>Theileria</taxon>
    </lineage>
</organism>
<feature type="transmembrane region" description="Helical" evidence="16">
    <location>
        <begin position="238"/>
        <end position="257"/>
    </location>
</feature>
<dbReference type="RefSeq" id="XP_004832290.1">
    <property type="nucleotide sequence ID" value="XM_004832233.1"/>
</dbReference>
<evidence type="ECO:0000256" key="2">
    <source>
        <dbReference type="ARBA" id="ARBA00004367"/>
    </source>
</evidence>
<gene>
    <name evidence="17" type="ORF">BEWA_013970</name>
</gene>
<reference evidence="17 18" key="1">
    <citation type="journal article" date="2012" name="BMC Genomics">
        <title>Comparative genomic analysis and phylogenetic position of Theileria equi.</title>
        <authorList>
            <person name="Kappmeyer L.S."/>
            <person name="Thiagarajan M."/>
            <person name="Herndon D.R."/>
            <person name="Ramsay J.D."/>
            <person name="Caler E."/>
            <person name="Djikeng A."/>
            <person name="Gillespie J.J."/>
            <person name="Lau A.O."/>
            <person name="Roalson E.H."/>
            <person name="Silva J.C."/>
            <person name="Silva M.G."/>
            <person name="Suarez C.E."/>
            <person name="Ueti M.W."/>
            <person name="Nene V.M."/>
            <person name="Mealey R.H."/>
            <person name="Knowles D.P."/>
            <person name="Brayton K.A."/>
        </authorList>
    </citation>
    <scope>NUCLEOTIDE SEQUENCE [LARGE SCALE GENOMIC DNA]</scope>
    <source>
        <strain evidence="17 18">WA</strain>
    </source>
</reference>
<keyword evidence="16" id="KW-1133">Transmembrane helix</keyword>
<dbReference type="KEGG" id="beq:BEWA_013970"/>
<evidence type="ECO:0000256" key="5">
    <source>
        <dbReference type="ARBA" id="ARBA00022448"/>
    </source>
</evidence>
<dbReference type="GO" id="GO:0071949">
    <property type="term" value="F:FAD binding"/>
    <property type="evidence" value="ECO:0007669"/>
    <property type="project" value="InterPro"/>
</dbReference>
<dbReference type="GO" id="GO:0015035">
    <property type="term" value="F:protein-disulfide reductase activity"/>
    <property type="evidence" value="ECO:0007669"/>
    <property type="project" value="InterPro"/>
</dbReference>
<dbReference type="eggNOG" id="KOG2608">
    <property type="taxonomic scope" value="Eukaryota"/>
</dbReference>
<dbReference type="PANTHER" id="PTHR12613:SF0">
    <property type="entry name" value="ERO1-LIKE PROTEIN"/>
    <property type="match status" value="1"/>
</dbReference>
<evidence type="ECO:0000256" key="3">
    <source>
        <dbReference type="ARBA" id="ARBA00008277"/>
    </source>
</evidence>
<evidence type="ECO:0000256" key="10">
    <source>
        <dbReference type="ARBA" id="ARBA00022982"/>
    </source>
</evidence>
<proteinExistence type="inferred from homology"/>
<evidence type="ECO:0000256" key="14">
    <source>
        <dbReference type="ARBA" id="ARBA00023180"/>
    </source>
</evidence>
<keyword evidence="11" id="KW-0560">Oxidoreductase</keyword>
<evidence type="ECO:0000256" key="1">
    <source>
        <dbReference type="ARBA" id="ARBA00001974"/>
    </source>
</evidence>